<dbReference type="EMBL" id="VORB01000004">
    <property type="protein sequence ID" value="TXC81405.1"/>
    <property type="molecule type" value="Genomic_DNA"/>
</dbReference>
<comment type="caution">
    <text evidence="1">The sequence shown here is derived from an EMBL/GenBank/DDBJ whole genome shotgun (WGS) entry which is preliminary data.</text>
</comment>
<organism evidence="1 2">
    <name type="scientific">Luteibaculum oceani</name>
    <dbReference type="NCBI Taxonomy" id="1294296"/>
    <lineage>
        <taxon>Bacteria</taxon>
        <taxon>Pseudomonadati</taxon>
        <taxon>Bacteroidota</taxon>
        <taxon>Flavobacteriia</taxon>
        <taxon>Flavobacteriales</taxon>
        <taxon>Luteibaculaceae</taxon>
        <taxon>Luteibaculum</taxon>
    </lineage>
</organism>
<evidence type="ECO:0000313" key="1">
    <source>
        <dbReference type="EMBL" id="TXC81405.1"/>
    </source>
</evidence>
<protein>
    <submittedName>
        <fullName evidence="1">Glycosyltransferase family 4 protein</fullName>
    </submittedName>
</protein>
<keyword evidence="2" id="KW-1185">Reference proteome</keyword>
<dbReference type="AlphaFoldDB" id="A0A5C6VCV1"/>
<proteinExistence type="predicted"/>
<dbReference type="OrthoDB" id="9813214at2"/>
<dbReference type="Proteomes" id="UP000321168">
    <property type="component" value="Unassembled WGS sequence"/>
</dbReference>
<dbReference type="Gene3D" id="3.40.50.2000">
    <property type="entry name" value="Glycogen Phosphorylase B"/>
    <property type="match status" value="1"/>
</dbReference>
<accession>A0A5C6VCV1</accession>
<gene>
    <name evidence="1" type="ORF">FRX97_05205</name>
</gene>
<evidence type="ECO:0000313" key="2">
    <source>
        <dbReference type="Proteomes" id="UP000321168"/>
    </source>
</evidence>
<reference evidence="1 2" key="1">
    <citation type="submission" date="2019-08" db="EMBL/GenBank/DDBJ databases">
        <title>Genome of Luteibaculum oceani JCM 18817.</title>
        <authorList>
            <person name="Bowman J.P."/>
        </authorList>
    </citation>
    <scope>NUCLEOTIDE SEQUENCE [LARGE SCALE GENOMIC DNA]</scope>
    <source>
        <strain evidence="1 2">JCM 18817</strain>
    </source>
</reference>
<dbReference type="RefSeq" id="WP_147014128.1">
    <property type="nucleotide sequence ID" value="NZ_VORB01000004.1"/>
</dbReference>
<name>A0A5C6VCV1_9FLAO</name>
<dbReference type="SUPFAM" id="SSF53756">
    <property type="entry name" value="UDP-Glycosyltransferase/glycogen phosphorylase"/>
    <property type="match status" value="1"/>
</dbReference>
<dbReference type="GO" id="GO:0016740">
    <property type="term" value="F:transferase activity"/>
    <property type="evidence" value="ECO:0007669"/>
    <property type="project" value="UniProtKB-KW"/>
</dbReference>
<sequence>MRFLVLSSYGGWYFQATDLIRFLRKKDVTVDIITYNVNFTYHKIDQEINLKQYSSASTGIIKKVFNKVCPQYYPWFRFDILCEISWTLYKSDKYDGILLIDKGGIGLFEALPNIFHRKAKLFYWSLELYLNPKSDIFKHQPYLNSFFRSEKKALCKINYLLIQDEARRRVFTKIMKFHGSHVDFPVSVVGHGYDLKQSSFNNSKIYDLIYFGVVRRERGLDFLKDIVSRMDSQISILLHGPCQPGYKKSWLPYAENITVSNEITMDLDSVVNKGRVGLVWYDSDSINDSLTGSSSEKIARYLRLGIPLIYNNDNDSYDLIKKNAAGEYSDGTDLPAVLDKIKSNYEFYSENAMKLFNIHYKSERYFNALYNCLLNG</sequence>
<keyword evidence="1" id="KW-0808">Transferase</keyword>